<evidence type="ECO:0000313" key="3">
    <source>
        <dbReference type="Proteomes" id="UP000005205"/>
    </source>
</evidence>
<name>A0A158NTW1_ATTCE</name>
<organism evidence="2 3">
    <name type="scientific">Atta cephalotes</name>
    <name type="common">Leafcutter ant</name>
    <dbReference type="NCBI Taxonomy" id="12957"/>
    <lineage>
        <taxon>Eukaryota</taxon>
        <taxon>Metazoa</taxon>
        <taxon>Ecdysozoa</taxon>
        <taxon>Arthropoda</taxon>
        <taxon>Hexapoda</taxon>
        <taxon>Insecta</taxon>
        <taxon>Pterygota</taxon>
        <taxon>Neoptera</taxon>
        <taxon>Endopterygota</taxon>
        <taxon>Hymenoptera</taxon>
        <taxon>Apocrita</taxon>
        <taxon>Aculeata</taxon>
        <taxon>Formicoidea</taxon>
        <taxon>Formicidae</taxon>
        <taxon>Myrmicinae</taxon>
        <taxon>Atta</taxon>
    </lineage>
</organism>
<dbReference type="InParanoid" id="A0A158NTW1"/>
<dbReference type="EnsemblMetazoa" id="XM_012205579.1">
    <property type="protein sequence ID" value="XP_012060969.1"/>
    <property type="gene ID" value="LOC105624219"/>
</dbReference>
<feature type="region of interest" description="Disordered" evidence="1">
    <location>
        <begin position="1"/>
        <end position="20"/>
    </location>
</feature>
<dbReference type="KEGG" id="acep:105624219"/>
<proteinExistence type="predicted"/>
<dbReference type="AlphaFoldDB" id="A0A158NTW1"/>
<reference evidence="2" key="2">
    <citation type="submission" date="2016-04" db="UniProtKB">
        <authorList>
            <consortium name="EnsemblMetazoa"/>
        </authorList>
    </citation>
    <scope>IDENTIFICATION</scope>
</reference>
<feature type="compositionally biased region" description="Low complexity" evidence="1">
    <location>
        <begin position="79"/>
        <end position="105"/>
    </location>
</feature>
<reference evidence="3" key="1">
    <citation type="journal article" date="2011" name="PLoS Genet.">
        <title>The genome sequence of the leaf-cutter ant Atta cephalotes reveals insights into its obligate symbiotic lifestyle.</title>
        <authorList>
            <person name="Suen G."/>
            <person name="Teiling C."/>
            <person name="Li L."/>
            <person name="Holt C."/>
            <person name="Abouheif E."/>
            <person name="Bornberg-Bauer E."/>
            <person name="Bouffard P."/>
            <person name="Caldera E.J."/>
            <person name="Cash E."/>
            <person name="Cavanaugh A."/>
            <person name="Denas O."/>
            <person name="Elhaik E."/>
            <person name="Fave M.J."/>
            <person name="Gadau J."/>
            <person name="Gibson J.D."/>
            <person name="Graur D."/>
            <person name="Grubbs K.J."/>
            <person name="Hagen D.E."/>
            <person name="Harkins T.T."/>
            <person name="Helmkampf M."/>
            <person name="Hu H."/>
            <person name="Johnson B.R."/>
            <person name="Kim J."/>
            <person name="Marsh S.E."/>
            <person name="Moeller J.A."/>
            <person name="Munoz-Torres M.C."/>
            <person name="Murphy M.C."/>
            <person name="Naughton M.C."/>
            <person name="Nigam S."/>
            <person name="Overson R."/>
            <person name="Rajakumar R."/>
            <person name="Reese J.T."/>
            <person name="Scott J.J."/>
            <person name="Smith C.R."/>
            <person name="Tao S."/>
            <person name="Tsutsui N.D."/>
            <person name="Viljakainen L."/>
            <person name="Wissler L."/>
            <person name="Yandell M.D."/>
            <person name="Zimmer F."/>
            <person name="Taylor J."/>
            <person name="Slater S.C."/>
            <person name="Clifton S.W."/>
            <person name="Warren W.C."/>
            <person name="Elsik C.G."/>
            <person name="Smith C.D."/>
            <person name="Weinstock G.M."/>
            <person name="Gerardo N.M."/>
            <person name="Currie C.R."/>
        </authorList>
    </citation>
    <scope>NUCLEOTIDE SEQUENCE [LARGE SCALE GENOMIC DNA]</scope>
</reference>
<protein>
    <submittedName>
        <fullName evidence="2">Uncharacterized protein</fullName>
    </submittedName>
</protein>
<feature type="region of interest" description="Disordered" evidence="1">
    <location>
        <begin position="72"/>
        <end position="105"/>
    </location>
</feature>
<evidence type="ECO:0000256" key="1">
    <source>
        <dbReference type="SAM" id="MobiDB-lite"/>
    </source>
</evidence>
<dbReference type="EMBL" id="ADTU01026144">
    <property type="status" value="NOT_ANNOTATED_CDS"/>
    <property type="molecule type" value="Genomic_DNA"/>
</dbReference>
<evidence type="ECO:0000313" key="2">
    <source>
        <dbReference type="EnsemblMetazoa" id="XP_012060969.1"/>
    </source>
</evidence>
<dbReference type="Proteomes" id="UP000005205">
    <property type="component" value="Unassembled WGS sequence"/>
</dbReference>
<sequence>MAARTGEGEGENPATVFDNNAGIVTTAGSLAESSTSSSSSSSATAAASVAAATAVAATVPTVILTESTATSAGSLPLGSQQQGNLHQVHQQQQQQQQQSRQRVNLIADVPVNDVAGNLNDSRSSSLCCR</sequence>
<keyword evidence="3" id="KW-1185">Reference proteome</keyword>
<accession>A0A158NTW1</accession>
<gene>
    <name evidence="2" type="primary">105624219</name>
</gene>